<keyword evidence="3" id="KW-0720">Serine protease</keyword>
<proteinExistence type="predicted"/>
<dbReference type="GO" id="GO:0070012">
    <property type="term" value="F:oligopeptidase activity"/>
    <property type="evidence" value="ECO:0007669"/>
    <property type="project" value="TreeGrafter"/>
</dbReference>
<feature type="domain" description="Peptidase S9A N-terminal" evidence="5">
    <location>
        <begin position="38"/>
        <end position="200"/>
    </location>
</feature>
<keyword evidence="1 6" id="KW-0645">Protease</keyword>
<evidence type="ECO:0000256" key="1">
    <source>
        <dbReference type="ARBA" id="ARBA00022670"/>
    </source>
</evidence>
<dbReference type="PANTHER" id="PTHR42881">
    <property type="entry name" value="PROLYL ENDOPEPTIDASE"/>
    <property type="match status" value="1"/>
</dbReference>
<keyword evidence="7" id="KW-1185">Reference proteome</keyword>
<dbReference type="Proteomes" id="UP000035199">
    <property type="component" value="Chromosome"/>
</dbReference>
<feature type="domain" description="Peptidase S9 prolyl oligopeptidase catalytic" evidence="4">
    <location>
        <begin position="453"/>
        <end position="656"/>
    </location>
</feature>
<evidence type="ECO:0000313" key="7">
    <source>
        <dbReference type="Proteomes" id="UP000035199"/>
    </source>
</evidence>
<reference evidence="6 7" key="1">
    <citation type="journal article" date="2015" name="Genome Announc.">
        <title>Complete Genome Sequence of the Type Strain Corynebacterium mustelae DSM 45274, Isolated from Various Tissues of a Male Ferret with Lethal Sepsis.</title>
        <authorList>
            <person name="Ruckert C."/>
            <person name="Eimer J."/>
            <person name="Winkler A."/>
            <person name="Tauch A."/>
        </authorList>
    </citation>
    <scope>NUCLEOTIDE SEQUENCE [LARGE SCALE GENOMIC DNA]</scope>
    <source>
        <strain evidence="6 7">DSM 45274</strain>
    </source>
</reference>
<dbReference type="Gene3D" id="2.130.10.120">
    <property type="entry name" value="Prolyl oligopeptidase, N-terminal domain"/>
    <property type="match status" value="1"/>
</dbReference>
<dbReference type="InterPro" id="IPR023302">
    <property type="entry name" value="Pept_S9A_N"/>
</dbReference>
<reference evidence="7" key="2">
    <citation type="submission" date="2015-05" db="EMBL/GenBank/DDBJ databases">
        <title>Complete genome sequence of Corynebacterium mustelae DSM 45274, isolated from various tissues of a male ferret with lethal sepsis.</title>
        <authorList>
            <person name="Ruckert C."/>
            <person name="Albersmeier A."/>
            <person name="Winkler A."/>
            <person name="Tauch A."/>
        </authorList>
    </citation>
    <scope>NUCLEOTIDE SEQUENCE [LARGE SCALE GENOMIC DNA]</scope>
    <source>
        <strain evidence="7">DSM 45274</strain>
    </source>
</reference>
<dbReference type="STRING" id="571915.CMUST_01395"/>
<name>A0A0G3GYM5_9CORY</name>
<dbReference type="PATRIC" id="fig|571915.4.peg.286"/>
<sequence length="659" mass="73499">MQYHLIEPEVLEPIESPAALEWANTWSTETAAIIDPELKHRIRMVLDTDDRIAYVTRRGEFLYNFWRDADHPRGLWRRTTLDSYLGDDTDWEVLLDVDALADEENENWVWKGAHVRLEQDRALVELSRGGADAVEIREFDLGTLSFIADGFWVAEAKTQISWVDLDTVLVCTDFGDGALTTSGYPARAHLWRRGEPLAQSAEFFAGSVDDMMVQAWADTHPDFRNKFVTRVLDFYRKQTFIETDSGLTHIEVPEDCEVFVARGFLFVLPRSGFAGIAPGGLGVMGCAEFLAGQREFSVLFSPDESSSLQSISLSKSEVFITVLSDVTSKILRLPLGSWDQPFVPVPLPDDVTAQVVATDPFSHEVWIRASSFLQPDTLYRLTDELTPVRSAPSLFDATGLSTRQHYAVSADGTKVPYFITGDFSATRPRPTLVYAYGGFEVSLVPGYSAIRGLAWLERGFFYVQANLRGGGEYGPKWHEQATKTNRMRVFEDHQAVLRDIVARGYARSDQVAIRGGSNGGLLGAVALTSYPELFAAAVIQVPLCDMLRYHTWSAGASWMAEYGDPAMAKERAVLEKYSPLHNVDKRADRQYPPALITTSTRDDRVHPAHARLFARALAAAGQPVDYYENSEGGHAGAADNDQTATVEALVYNWLYQLVH</sequence>
<evidence type="ECO:0000313" key="6">
    <source>
        <dbReference type="EMBL" id="AKK04628.1"/>
    </source>
</evidence>
<accession>A0A0G3GYM5</accession>
<dbReference type="Pfam" id="PF00326">
    <property type="entry name" value="Peptidase_S9"/>
    <property type="match status" value="1"/>
</dbReference>
<dbReference type="PRINTS" id="PR00862">
    <property type="entry name" value="PROLIGOPTASE"/>
</dbReference>
<dbReference type="Gene3D" id="3.40.50.1820">
    <property type="entry name" value="alpha/beta hydrolase"/>
    <property type="match status" value="1"/>
</dbReference>
<evidence type="ECO:0000256" key="2">
    <source>
        <dbReference type="ARBA" id="ARBA00022801"/>
    </source>
</evidence>
<feature type="domain" description="Peptidase S9A N-terminal" evidence="5">
    <location>
        <begin position="295"/>
        <end position="381"/>
    </location>
</feature>
<dbReference type="SUPFAM" id="SSF53474">
    <property type="entry name" value="alpha/beta-Hydrolases"/>
    <property type="match status" value="1"/>
</dbReference>
<organism evidence="6 7">
    <name type="scientific">Corynebacterium mustelae</name>
    <dbReference type="NCBI Taxonomy" id="571915"/>
    <lineage>
        <taxon>Bacteria</taxon>
        <taxon>Bacillati</taxon>
        <taxon>Actinomycetota</taxon>
        <taxon>Actinomycetes</taxon>
        <taxon>Mycobacteriales</taxon>
        <taxon>Corynebacteriaceae</taxon>
        <taxon>Corynebacterium</taxon>
    </lineage>
</organism>
<dbReference type="InterPro" id="IPR051167">
    <property type="entry name" value="Prolyl_oligopep/macrocyclase"/>
</dbReference>
<protein>
    <submittedName>
        <fullName evidence="6">Serine protease, S9A family peptidase</fullName>
        <ecNumber evidence="6">3.4.21.26</ecNumber>
    </submittedName>
</protein>
<dbReference type="PANTHER" id="PTHR42881:SF13">
    <property type="entry name" value="PROLYL ENDOPEPTIDASE"/>
    <property type="match status" value="1"/>
</dbReference>
<evidence type="ECO:0000259" key="5">
    <source>
        <dbReference type="Pfam" id="PF02897"/>
    </source>
</evidence>
<dbReference type="EMBL" id="CP011542">
    <property type="protein sequence ID" value="AKK04628.1"/>
    <property type="molecule type" value="Genomic_DNA"/>
</dbReference>
<evidence type="ECO:0000259" key="4">
    <source>
        <dbReference type="Pfam" id="PF00326"/>
    </source>
</evidence>
<dbReference type="InterPro" id="IPR002470">
    <property type="entry name" value="Peptidase_S9A"/>
</dbReference>
<dbReference type="RefSeq" id="WP_047261012.1">
    <property type="nucleotide sequence ID" value="NZ_CP011542.1"/>
</dbReference>
<evidence type="ECO:0000256" key="3">
    <source>
        <dbReference type="ARBA" id="ARBA00022825"/>
    </source>
</evidence>
<dbReference type="GO" id="GO:0005829">
    <property type="term" value="C:cytosol"/>
    <property type="evidence" value="ECO:0007669"/>
    <property type="project" value="TreeGrafter"/>
</dbReference>
<keyword evidence="2 6" id="KW-0378">Hydrolase</keyword>
<dbReference type="EC" id="3.4.21.26" evidence="6"/>
<dbReference type="SUPFAM" id="SSF50993">
    <property type="entry name" value="Peptidase/esterase 'gauge' domain"/>
    <property type="match status" value="1"/>
</dbReference>
<dbReference type="OrthoDB" id="9801421at2"/>
<dbReference type="KEGG" id="cmv:CMUST_01395"/>
<dbReference type="GO" id="GO:0004252">
    <property type="term" value="F:serine-type endopeptidase activity"/>
    <property type="evidence" value="ECO:0007669"/>
    <property type="project" value="UniProtKB-EC"/>
</dbReference>
<dbReference type="Pfam" id="PF02897">
    <property type="entry name" value="Peptidase_S9_N"/>
    <property type="match status" value="2"/>
</dbReference>
<dbReference type="InterPro" id="IPR029058">
    <property type="entry name" value="AB_hydrolase_fold"/>
</dbReference>
<dbReference type="AlphaFoldDB" id="A0A0G3GYM5"/>
<dbReference type="InterPro" id="IPR001375">
    <property type="entry name" value="Peptidase_S9_cat"/>
</dbReference>
<dbReference type="GO" id="GO:0006508">
    <property type="term" value="P:proteolysis"/>
    <property type="evidence" value="ECO:0007669"/>
    <property type="project" value="UniProtKB-KW"/>
</dbReference>
<gene>
    <name evidence="6" type="ORF">CMUST_01395</name>
</gene>